<reference evidence="2 3" key="1">
    <citation type="submission" date="2024-04" db="EMBL/GenBank/DDBJ databases">
        <title>Screening of coral probiotics and analysis of their probiotic properties.</title>
        <authorList>
            <person name="Wang S."/>
        </authorList>
    </citation>
    <scope>NUCLEOTIDE SEQUENCE [LARGE SCALE GENOMIC DNA]</scope>
    <source>
        <strain evidence="2 3">GXU-Z9</strain>
    </source>
</reference>
<evidence type="ECO:0000313" key="2">
    <source>
        <dbReference type="EMBL" id="WZP09551.1"/>
    </source>
</evidence>
<feature type="domain" description="DUF4145" evidence="1">
    <location>
        <begin position="119"/>
        <end position="187"/>
    </location>
</feature>
<evidence type="ECO:0000313" key="3">
    <source>
        <dbReference type="Proteomes" id="UP001472074"/>
    </source>
</evidence>
<dbReference type="RefSeq" id="WP_342026104.1">
    <property type="nucleotide sequence ID" value="NZ_CP151651.1"/>
</dbReference>
<dbReference type="Pfam" id="PF13643">
    <property type="entry name" value="DUF4145"/>
    <property type="match status" value="1"/>
</dbReference>
<dbReference type="InterPro" id="IPR025285">
    <property type="entry name" value="DUF4145"/>
</dbReference>
<keyword evidence="3" id="KW-1185">Reference proteome</keyword>
<gene>
    <name evidence="2" type="ORF">AADC60_10585</name>
</gene>
<proteinExistence type="predicted"/>
<evidence type="ECO:0000259" key="1">
    <source>
        <dbReference type="Pfam" id="PF13643"/>
    </source>
</evidence>
<organism evidence="2 3">
    <name type="scientific">Cytobacillus pseudoceanisediminis</name>
    <dbReference type="NCBI Taxonomy" id="3051614"/>
    <lineage>
        <taxon>Bacteria</taxon>
        <taxon>Bacillati</taxon>
        <taxon>Bacillota</taxon>
        <taxon>Bacilli</taxon>
        <taxon>Bacillales</taxon>
        <taxon>Bacillaceae</taxon>
        <taxon>Cytobacillus</taxon>
    </lineage>
</organism>
<accession>A0ABZ2ZN43</accession>
<sequence>MKFKEKFYCNRCRTETNHTTIGENNTLFRHVKSRNRTNEKQFEEMEDIYYIAQCNGCDSIIFVQEFHYKKDDEWKSSYHFYPEPAERLDKIQNVSFKNLPDSLFLLISEVHIAYWGKLYTLCSVGLRMVVEAICIDKGVEGNRLVDKINNLKNCGFITHIQADILHQIRLLGNKTAHEILIHKEELLLEGINVINSILFNIYGLEDTKIFVDEKSS</sequence>
<name>A0ABZ2ZN43_9BACI</name>
<dbReference type="Proteomes" id="UP001472074">
    <property type="component" value="Chromosome"/>
</dbReference>
<dbReference type="EMBL" id="CP151651">
    <property type="protein sequence ID" value="WZP09551.1"/>
    <property type="molecule type" value="Genomic_DNA"/>
</dbReference>
<protein>
    <submittedName>
        <fullName evidence="2">DUF4145 domain-containing protein</fullName>
    </submittedName>
</protein>